<evidence type="ECO:0000256" key="1">
    <source>
        <dbReference type="SAM" id="MobiDB-lite"/>
    </source>
</evidence>
<name>A0A852YRX1_9ACTN</name>
<feature type="compositionally biased region" description="Basic and acidic residues" evidence="1">
    <location>
        <begin position="11"/>
        <end position="24"/>
    </location>
</feature>
<accession>A0A852YRX1</accession>
<feature type="transmembrane region" description="Helical" evidence="2">
    <location>
        <begin position="173"/>
        <end position="203"/>
    </location>
</feature>
<gene>
    <name evidence="4" type="ORF">FHR84_000174</name>
</gene>
<evidence type="ECO:0000259" key="3">
    <source>
        <dbReference type="Pfam" id="PF04235"/>
    </source>
</evidence>
<reference evidence="4 5" key="1">
    <citation type="submission" date="2020-07" db="EMBL/GenBank/DDBJ databases">
        <title>Genomic Encyclopedia of Type Strains, Phase III (KMG-III): the genomes of soil and plant-associated and newly described type strains.</title>
        <authorList>
            <person name="Whitman W."/>
        </authorList>
    </citation>
    <scope>NUCLEOTIDE SEQUENCE [LARGE SCALE GENOMIC DNA]</scope>
    <source>
        <strain evidence="4 5">CECT 8576</strain>
    </source>
</reference>
<dbReference type="PANTHER" id="PTHR30590:SF3">
    <property type="entry name" value="HYPOTHETICAL MEMBRANE SPANNING PROTEIN"/>
    <property type="match status" value="1"/>
</dbReference>
<organism evidence="4 5">
    <name type="scientific">Actinopolyspora biskrensis</name>
    <dbReference type="NCBI Taxonomy" id="1470178"/>
    <lineage>
        <taxon>Bacteria</taxon>
        <taxon>Bacillati</taxon>
        <taxon>Actinomycetota</taxon>
        <taxon>Actinomycetes</taxon>
        <taxon>Actinopolysporales</taxon>
        <taxon>Actinopolysporaceae</taxon>
        <taxon>Actinopolyspora</taxon>
    </lineage>
</organism>
<feature type="transmembrane region" description="Helical" evidence="2">
    <location>
        <begin position="314"/>
        <end position="335"/>
    </location>
</feature>
<evidence type="ECO:0000313" key="4">
    <source>
        <dbReference type="EMBL" id="NYH76860.1"/>
    </source>
</evidence>
<feature type="region of interest" description="Disordered" evidence="1">
    <location>
        <begin position="1"/>
        <end position="39"/>
    </location>
</feature>
<dbReference type="Proteomes" id="UP000548304">
    <property type="component" value="Unassembled WGS sequence"/>
</dbReference>
<feature type="transmembrane region" description="Helical" evidence="2">
    <location>
        <begin position="90"/>
        <end position="110"/>
    </location>
</feature>
<keyword evidence="2" id="KW-0812">Transmembrane</keyword>
<feature type="domain" description="DUF418" evidence="3">
    <location>
        <begin position="203"/>
        <end position="354"/>
    </location>
</feature>
<keyword evidence="2" id="KW-0472">Membrane</keyword>
<comment type="caution">
    <text evidence="4">The sequence shown here is derived from an EMBL/GenBank/DDBJ whole genome shotgun (WGS) entry which is preliminary data.</text>
</comment>
<evidence type="ECO:0000256" key="2">
    <source>
        <dbReference type="SAM" id="Phobius"/>
    </source>
</evidence>
<dbReference type="PANTHER" id="PTHR30590">
    <property type="entry name" value="INNER MEMBRANE PROTEIN"/>
    <property type="match status" value="1"/>
</dbReference>
<dbReference type="RefSeq" id="WP_179533499.1">
    <property type="nucleotide sequence ID" value="NZ_JACBYW010000001.1"/>
</dbReference>
<protein>
    <submittedName>
        <fullName evidence="4">Putative membrane protein YeiB</fullName>
    </submittedName>
</protein>
<keyword evidence="2" id="KW-1133">Transmembrane helix</keyword>
<dbReference type="AlphaFoldDB" id="A0A852YRX1"/>
<keyword evidence="5" id="KW-1185">Reference proteome</keyword>
<dbReference type="InterPro" id="IPR007349">
    <property type="entry name" value="DUF418"/>
</dbReference>
<evidence type="ECO:0000313" key="5">
    <source>
        <dbReference type="Proteomes" id="UP000548304"/>
    </source>
</evidence>
<dbReference type="InterPro" id="IPR052529">
    <property type="entry name" value="Bact_Transport_Assoc"/>
</dbReference>
<feature type="transmembrane region" description="Helical" evidence="2">
    <location>
        <begin position="248"/>
        <end position="268"/>
    </location>
</feature>
<feature type="transmembrane region" description="Helical" evidence="2">
    <location>
        <begin position="215"/>
        <end position="236"/>
    </location>
</feature>
<feature type="transmembrane region" description="Helical" evidence="2">
    <location>
        <begin position="52"/>
        <end position="70"/>
    </location>
</feature>
<feature type="transmembrane region" description="Helical" evidence="2">
    <location>
        <begin position="130"/>
        <end position="153"/>
    </location>
</feature>
<feature type="transmembrane region" description="Helical" evidence="2">
    <location>
        <begin position="288"/>
        <end position="308"/>
    </location>
</feature>
<proteinExistence type="predicted"/>
<dbReference type="Pfam" id="PF04235">
    <property type="entry name" value="DUF418"/>
    <property type="match status" value="1"/>
</dbReference>
<dbReference type="EMBL" id="JACBYW010000001">
    <property type="protein sequence ID" value="NYH76860.1"/>
    <property type="molecule type" value="Genomic_DNA"/>
</dbReference>
<sequence>MNGSVPGAHRGKPDGAEGSPEEHPPGSAPEDPAARADEPTTNLTTRMTELDALRGFALCGIIFVNVPPVMRMTGITDGAVQPVKHTLDLLVQQRFFPLFSLLFGISFALVLRSAQDRNRPPGAVLARRLLFLVALGALHHLLQPGEALLYYGLGGLVLLLPLNRAPLWLNGLLAGGLTAAGVAVASGGLALVPGMLLAGFVIGRTGLLHRVEQSSTGLATAFCVSLVLATSGLIWQEQEPLSAGFTRSSAIAGLCLAAVYATGLLLVLRTSTGKRISSALEPLGRMALTNYVGATLMFVPTGHLIGLWQSNHWGGLLALCVGILAVQAIASNLWLKKFRYGPFEWVWRWVTWWQPVPLRKETSSARFT</sequence>